<dbReference type="AlphaFoldDB" id="A0A165FIA3"/>
<sequence>MLSAAYEQATRMRLRDELGLLKEEDEALIRARGARDALVANVQVCTVAFEQARVALQMAKADLGLLDAQIGQLVARSDALRSSMTSARTLLQTLATFPLELLALIFEDACAVDVATQQDASVDVDWHAAKCPYAIAGVCRRWRDAALNTHAIWRYIAVPQQWVDAVDKEPFQRHMHDLLSRSGSRSLDVTISFGSKLEASECARHNAFFSTFFQPIYRYAPRIRSLRIQRNTPPIPLPSPSRSDILRSNLQQLLRCPTPQLEYLDIRLGPLGGEDDSTFWLGYPERDLPRFLPEAPVLRSMQIAGAPILLRRPISPHLSLTYLSFTHRSVPTAYLWDTLAAAPNLQYLKIHFGTVIDRDGETLARLTALPITTLVAGHNTFDHLCVPTQVEFPHLSALRIPHWSYALFVVTDALARSVTSIALQLYEEDMDDRTELIAKLRLLRAVEFADLEYLEVISEDEALLFDAFCDPVRPMWPKLRTLRLQGLEDYDDGDVERGGLLRLLQIRNVSRPSMAEGEAEPETMPVPIEALEFDARSVPPWLAIRVEAILGDKCKQIDYTLPFR</sequence>
<dbReference type="InterPro" id="IPR032675">
    <property type="entry name" value="LRR_dom_sf"/>
</dbReference>
<reference evidence="1 2" key="1">
    <citation type="journal article" date="2016" name="Mol. Biol. Evol.">
        <title>Comparative Genomics of Early-Diverging Mushroom-Forming Fungi Provides Insights into the Origins of Lignocellulose Decay Capabilities.</title>
        <authorList>
            <person name="Nagy L.G."/>
            <person name="Riley R."/>
            <person name="Tritt A."/>
            <person name="Adam C."/>
            <person name="Daum C."/>
            <person name="Floudas D."/>
            <person name="Sun H."/>
            <person name="Yadav J.S."/>
            <person name="Pangilinan J."/>
            <person name="Larsson K.H."/>
            <person name="Matsuura K."/>
            <person name="Barry K."/>
            <person name="Labutti K."/>
            <person name="Kuo R."/>
            <person name="Ohm R.A."/>
            <person name="Bhattacharya S.S."/>
            <person name="Shirouzu T."/>
            <person name="Yoshinaga Y."/>
            <person name="Martin F.M."/>
            <person name="Grigoriev I.V."/>
            <person name="Hibbett D.S."/>
        </authorList>
    </citation>
    <scope>NUCLEOTIDE SEQUENCE [LARGE SCALE GENOMIC DNA]</scope>
    <source>
        <strain evidence="1 2">HHB12029</strain>
    </source>
</reference>
<protein>
    <recommendedName>
        <fullName evidence="3">F-box domain-containing protein</fullName>
    </recommendedName>
</protein>
<keyword evidence="2" id="KW-1185">Reference proteome</keyword>
<accession>A0A165FIA3</accession>
<organism evidence="1 2">
    <name type="scientific">Exidia glandulosa HHB12029</name>
    <dbReference type="NCBI Taxonomy" id="1314781"/>
    <lineage>
        <taxon>Eukaryota</taxon>
        <taxon>Fungi</taxon>
        <taxon>Dikarya</taxon>
        <taxon>Basidiomycota</taxon>
        <taxon>Agaricomycotina</taxon>
        <taxon>Agaricomycetes</taxon>
        <taxon>Auriculariales</taxon>
        <taxon>Exidiaceae</taxon>
        <taxon>Exidia</taxon>
    </lineage>
</organism>
<gene>
    <name evidence="1" type="ORF">EXIGLDRAFT_160483</name>
</gene>
<evidence type="ECO:0000313" key="2">
    <source>
        <dbReference type="Proteomes" id="UP000077266"/>
    </source>
</evidence>
<dbReference type="Gene3D" id="3.80.10.10">
    <property type="entry name" value="Ribonuclease Inhibitor"/>
    <property type="match status" value="1"/>
</dbReference>
<evidence type="ECO:0000313" key="1">
    <source>
        <dbReference type="EMBL" id="KZV89042.1"/>
    </source>
</evidence>
<evidence type="ECO:0008006" key="3">
    <source>
        <dbReference type="Google" id="ProtNLM"/>
    </source>
</evidence>
<dbReference type="InParanoid" id="A0A165FIA3"/>
<name>A0A165FIA3_EXIGL</name>
<dbReference type="Proteomes" id="UP000077266">
    <property type="component" value="Unassembled WGS sequence"/>
</dbReference>
<dbReference type="EMBL" id="KV426083">
    <property type="protein sequence ID" value="KZV89042.1"/>
    <property type="molecule type" value="Genomic_DNA"/>
</dbReference>
<dbReference type="SUPFAM" id="SSF52047">
    <property type="entry name" value="RNI-like"/>
    <property type="match status" value="1"/>
</dbReference>
<proteinExistence type="predicted"/>
<dbReference type="OrthoDB" id="3248197at2759"/>